<dbReference type="InterPro" id="IPR010430">
    <property type="entry name" value="DUF1028"/>
</dbReference>
<keyword evidence="2" id="KW-1185">Reference proteome</keyword>
<gene>
    <name evidence="1" type="ORF">JYK14_16880</name>
</gene>
<accession>A0ABT1D9E9</accession>
<dbReference type="PANTHER" id="PTHR39328:SF1">
    <property type="entry name" value="BLL2871 PROTEIN"/>
    <property type="match status" value="1"/>
</dbReference>
<evidence type="ECO:0000313" key="1">
    <source>
        <dbReference type="EMBL" id="MCO6417824.1"/>
    </source>
</evidence>
<proteinExistence type="predicted"/>
<dbReference type="InterPro" id="IPR029055">
    <property type="entry name" value="Ntn_hydrolases_N"/>
</dbReference>
<dbReference type="SUPFAM" id="SSF56235">
    <property type="entry name" value="N-terminal nucleophile aminohydrolases (Ntn hydrolases)"/>
    <property type="match status" value="1"/>
</dbReference>
<evidence type="ECO:0000313" key="2">
    <source>
        <dbReference type="Proteomes" id="UP001523392"/>
    </source>
</evidence>
<protein>
    <submittedName>
        <fullName evidence="1">DUF1028 domain-containing protein</fullName>
    </submittedName>
</protein>
<organism evidence="1 2">
    <name type="scientific">Siccirubricoccus soli</name>
    <dbReference type="NCBI Taxonomy" id="2899147"/>
    <lineage>
        <taxon>Bacteria</taxon>
        <taxon>Pseudomonadati</taxon>
        <taxon>Pseudomonadota</taxon>
        <taxon>Alphaproteobacteria</taxon>
        <taxon>Acetobacterales</taxon>
        <taxon>Roseomonadaceae</taxon>
        <taxon>Siccirubricoccus</taxon>
    </lineage>
</organism>
<comment type="caution">
    <text evidence="1">The sequence shown here is derived from an EMBL/GenBank/DDBJ whole genome shotgun (WGS) entry which is preliminary data.</text>
</comment>
<name>A0ABT1D9E9_9PROT</name>
<dbReference type="Proteomes" id="UP001523392">
    <property type="component" value="Unassembled WGS sequence"/>
</dbReference>
<dbReference type="Pfam" id="PF06267">
    <property type="entry name" value="DUF1028"/>
    <property type="match status" value="1"/>
</dbReference>
<reference evidence="1 2" key="1">
    <citation type="submission" date="2021-12" db="EMBL/GenBank/DDBJ databases">
        <title>Siccirubricoccus leaddurans sp. nov., a high concentration Zn2+ tolerance bacterium.</title>
        <authorList>
            <person name="Cao Y."/>
        </authorList>
    </citation>
    <scope>NUCLEOTIDE SEQUENCE [LARGE SCALE GENOMIC DNA]</scope>
    <source>
        <strain evidence="1 2">KC 17139</strain>
    </source>
</reference>
<dbReference type="RefSeq" id="WP_252954458.1">
    <property type="nucleotide sequence ID" value="NZ_JAFIRR010000105.1"/>
</dbReference>
<dbReference type="Gene3D" id="3.60.20.10">
    <property type="entry name" value="Glutamine Phosphoribosylpyrophosphate, subunit 1, domain 1"/>
    <property type="match status" value="1"/>
</dbReference>
<sequence length="225" mass="23311">MTFSVSGRCPRSGEFGIAVASSSPAVAARCAHARAGVGVVATQNVTDPRLGPQGLGLLEQGLPTEAALARLRAEAPHIEYRQLALLGREGPPACFSGARALGVHAEVVGRDCVALGNLLANPGVPARMVAAFEAMPEASLGTRLIAAMRAAVAAGGEAGPVFSAGLLVVRDQPWPIADLRVDWVEQEPIEALAKLWTLWEPQQEAYVNRALNPGAAPAYGVPGEL</sequence>
<dbReference type="EMBL" id="JAFIRR010000105">
    <property type="protein sequence ID" value="MCO6417824.1"/>
    <property type="molecule type" value="Genomic_DNA"/>
</dbReference>
<dbReference type="PANTHER" id="PTHR39328">
    <property type="entry name" value="BLL2871 PROTEIN"/>
    <property type="match status" value="1"/>
</dbReference>